<feature type="compositionally biased region" description="Pro residues" evidence="5">
    <location>
        <begin position="208"/>
        <end position="218"/>
    </location>
</feature>
<feature type="domain" description="ZZ-type" evidence="6">
    <location>
        <begin position="315"/>
        <end position="365"/>
    </location>
</feature>
<dbReference type="PANTHER" id="PTHR15090:SF0">
    <property type="entry name" value="SEQUESTOSOME-1"/>
    <property type="match status" value="1"/>
</dbReference>
<evidence type="ECO:0000256" key="5">
    <source>
        <dbReference type="SAM" id="MobiDB-lite"/>
    </source>
</evidence>
<dbReference type="GO" id="GO:0070530">
    <property type="term" value="F:K63-linked polyubiquitin modification-dependent protein binding"/>
    <property type="evidence" value="ECO:0007669"/>
    <property type="project" value="TreeGrafter"/>
</dbReference>
<dbReference type="KEGG" id="wic:J056_002124"/>
<dbReference type="PROSITE" id="PS01357">
    <property type="entry name" value="ZF_ZZ_1"/>
    <property type="match status" value="1"/>
</dbReference>
<dbReference type="GO" id="GO:0044753">
    <property type="term" value="C:amphisome"/>
    <property type="evidence" value="ECO:0007669"/>
    <property type="project" value="TreeGrafter"/>
</dbReference>
<dbReference type="InterPro" id="IPR052260">
    <property type="entry name" value="Autophagy_Rcpt_SigReg"/>
</dbReference>
<feature type="compositionally biased region" description="Low complexity" evidence="5">
    <location>
        <begin position="219"/>
        <end position="229"/>
    </location>
</feature>
<evidence type="ECO:0000313" key="8">
    <source>
        <dbReference type="Proteomes" id="UP000014064"/>
    </source>
</evidence>
<evidence type="ECO:0000256" key="3">
    <source>
        <dbReference type="ARBA" id="ARBA00022833"/>
    </source>
</evidence>
<organism evidence="7 8">
    <name type="scientific">Wallemia ichthyophaga (strain EXF-994 / CBS 113033)</name>
    <dbReference type="NCBI Taxonomy" id="1299270"/>
    <lineage>
        <taxon>Eukaryota</taxon>
        <taxon>Fungi</taxon>
        <taxon>Dikarya</taxon>
        <taxon>Basidiomycota</taxon>
        <taxon>Wallemiomycotina</taxon>
        <taxon>Wallemiomycetes</taxon>
        <taxon>Wallemiales</taxon>
        <taxon>Wallemiaceae</taxon>
        <taxon>Wallemia</taxon>
    </lineage>
</organism>
<dbReference type="PANTHER" id="PTHR15090">
    <property type="entry name" value="SEQUESTOSOME 1-RELATED"/>
    <property type="match status" value="1"/>
</dbReference>
<evidence type="ECO:0000313" key="7">
    <source>
        <dbReference type="EMBL" id="EOR04046.1"/>
    </source>
</evidence>
<reference evidence="8" key="1">
    <citation type="journal article" date="2013" name="BMC Genomics">
        <title>Genome and transcriptome sequencing of the halophilic fungus Wallemia ichthyophaga: haloadaptations present and absent.</title>
        <authorList>
            <person name="Zajc J."/>
            <person name="Liu Y."/>
            <person name="Dai W."/>
            <person name="Yang Z."/>
            <person name="Hu J."/>
            <person name="Gostincar C."/>
            <person name="Gunde-Cimerman N."/>
        </authorList>
    </citation>
    <scope>NUCLEOTIDE SEQUENCE [LARGE SCALE GENOMIC DNA]</scope>
    <source>
        <strain evidence="8">EXF-994 / CBS 113033</strain>
    </source>
</reference>
<dbReference type="GO" id="GO:0005080">
    <property type="term" value="F:protein kinase C binding"/>
    <property type="evidence" value="ECO:0007669"/>
    <property type="project" value="TreeGrafter"/>
</dbReference>
<dbReference type="eggNOG" id="KOG4582">
    <property type="taxonomic scope" value="Eukaryota"/>
</dbReference>
<dbReference type="GO" id="GO:0000423">
    <property type="term" value="P:mitophagy"/>
    <property type="evidence" value="ECO:0007669"/>
    <property type="project" value="TreeGrafter"/>
</dbReference>
<evidence type="ECO:0000256" key="1">
    <source>
        <dbReference type="ARBA" id="ARBA00022723"/>
    </source>
</evidence>
<evidence type="ECO:0000256" key="2">
    <source>
        <dbReference type="ARBA" id="ARBA00022771"/>
    </source>
</evidence>
<dbReference type="GeneID" id="20375076"/>
<keyword evidence="8" id="KW-1185">Reference proteome</keyword>
<dbReference type="Proteomes" id="UP000014064">
    <property type="component" value="Unassembled WGS sequence"/>
</dbReference>
<dbReference type="HOGENOM" id="CLU_419911_0_0_1"/>
<feature type="domain" description="ZZ-type" evidence="6">
    <location>
        <begin position="461"/>
        <end position="516"/>
    </location>
</feature>
<proteinExistence type="predicted"/>
<dbReference type="GO" id="GO:0008270">
    <property type="term" value="F:zinc ion binding"/>
    <property type="evidence" value="ECO:0007669"/>
    <property type="project" value="UniProtKB-KW"/>
</dbReference>
<dbReference type="GO" id="GO:0035973">
    <property type="term" value="P:aggrephagy"/>
    <property type="evidence" value="ECO:0007669"/>
    <property type="project" value="TreeGrafter"/>
</dbReference>
<dbReference type="InterPro" id="IPR000433">
    <property type="entry name" value="Znf_ZZ"/>
</dbReference>
<dbReference type="CDD" id="cd02340">
    <property type="entry name" value="ZZ_NBR1_like"/>
    <property type="match status" value="2"/>
</dbReference>
<feature type="domain" description="ZZ-type" evidence="6">
    <location>
        <begin position="398"/>
        <end position="447"/>
    </location>
</feature>
<dbReference type="GO" id="GO:0016235">
    <property type="term" value="C:aggresome"/>
    <property type="evidence" value="ECO:0007669"/>
    <property type="project" value="TreeGrafter"/>
</dbReference>
<dbReference type="AlphaFoldDB" id="R9AVB6"/>
<keyword evidence="1" id="KW-0479">Metal-binding</keyword>
<dbReference type="OMA" id="CESHPIA"/>
<dbReference type="SMART" id="SM00291">
    <property type="entry name" value="ZnF_ZZ"/>
    <property type="match status" value="3"/>
</dbReference>
<accession>R9AVB6</accession>
<dbReference type="CDD" id="cd02249">
    <property type="entry name" value="ZZ"/>
    <property type="match status" value="1"/>
</dbReference>
<dbReference type="InterPro" id="IPR043145">
    <property type="entry name" value="Znf_ZZ_sf"/>
</dbReference>
<feature type="compositionally biased region" description="Pro residues" evidence="5">
    <location>
        <begin position="114"/>
        <end position="135"/>
    </location>
</feature>
<evidence type="ECO:0000256" key="4">
    <source>
        <dbReference type="PROSITE-ProRule" id="PRU00228"/>
    </source>
</evidence>
<name>R9AVB6_WALI9</name>
<dbReference type="STRING" id="1299270.R9AVB6"/>
<gene>
    <name evidence="7" type="ORF">J056_002124</name>
</gene>
<keyword evidence="2 4" id="KW-0863">Zinc-finger</keyword>
<dbReference type="Gene3D" id="3.30.60.90">
    <property type="match status" value="3"/>
</dbReference>
<feature type="region of interest" description="Disordered" evidence="5">
    <location>
        <begin position="106"/>
        <end position="158"/>
    </location>
</feature>
<dbReference type="Pfam" id="PF00569">
    <property type="entry name" value="ZZ"/>
    <property type="match status" value="3"/>
</dbReference>
<dbReference type="OrthoDB" id="3350428at2759"/>
<sequence length="761" mass="85324">MGDTQLKLKINLIGQQSVVRKCLFNSIPEYDYLKRVIRNLFEIDSNVDIDIFDVKLSVVDKIGYPTFKTIDESIWNLIKNDLVNQKSEMKCNLIIQYLHYATIPQQQVQQQPQPQQPQQPQPPPAQPQQQPPQPQQPLDRRNSKKLKKNQKNRESNRFSFLNVLTAAKEAPRSASIDNLKQYDINHNPVEQIRQSESLIPPSQQFLRPPSPSLPPQPQQIPSHQSLPQLNSQYSNSYLGPDVSQQPLTPAPPLPSKSPSAPWYTNLDARLETKNELKSLMEGFLSKLTGTMNSFDQDAHLDGLATLAKSQTALAVHEAVCDGCANRIQGVRIKCTTCRDYDLCVGCFSVGTHEHDTFHRIRDPSQPLPAVPKATDTTKTPVLSSIPSLHSSNTKQNVQHSASCDMCKSNIVGTRHKCTICPDYDVCDNCFDRTRLEHPLHEFADLTDPKLIRVPEELQTVHPGVVCDGCQNDVVGYRFKCSHAECFDLDLCGNCESHPIAKHDKSHIMLKIRHPVMQPEALNQAFAGGINQESLPYVDQPHHTNVERQKSATNLTTISERSFETSKLDMHGTPEFNVPPLHEAINQNDVTSYIKANHDNPKSRIIENFNGGEEKEKDSILKMAGGTQFSHIFEFNGSSKISASNLSRLTPQAIFGNSLTISQPNHHLIRVDGFRAPEERGIHSETWSYIDNMIEKTFKLVLFVEDLINASGDTLPSSALMIPAKAQSSQGASEFKDYETEFGTESANAADDYDFELAKRNA</sequence>
<keyword evidence="3" id="KW-0862">Zinc</keyword>
<dbReference type="SUPFAM" id="SSF57850">
    <property type="entry name" value="RING/U-box"/>
    <property type="match status" value="3"/>
</dbReference>
<evidence type="ECO:0000259" key="6">
    <source>
        <dbReference type="PROSITE" id="PS50135"/>
    </source>
</evidence>
<dbReference type="PROSITE" id="PS50135">
    <property type="entry name" value="ZF_ZZ_2"/>
    <property type="match status" value="3"/>
</dbReference>
<protein>
    <submittedName>
        <fullName evidence="7">ZZ-type zinc finger-containing protein P35G2.11c</fullName>
    </submittedName>
</protein>
<dbReference type="EMBL" id="KE007225">
    <property type="protein sequence ID" value="EOR04046.1"/>
    <property type="molecule type" value="Genomic_DNA"/>
</dbReference>
<dbReference type="GO" id="GO:0007032">
    <property type="term" value="P:endosome organization"/>
    <property type="evidence" value="ECO:0007669"/>
    <property type="project" value="TreeGrafter"/>
</dbReference>
<dbReference type="RefSeq" id="XP_009266263.1">
    <property type="nucleotide sequence ID" value="XM_009267988.1"/>
</dbReference>
<feature type="region of interest" description="Disordered" evidence="5">
    <location>
        <begin position="201"/>
        <end position="260"/>
    </location>
</feature>